<dbReference type="InterPro" id="IPR001356">
    <property type="entry name" value="HD"/>
</dbReference>
<dbReference type="PANTHER" id="PTHR24341:SF4">
    <property type="entry name" value="HOMEOBOX PROTEIN ENGRAILED-1"/>
    <property type="match status" value="1"/>
</dbReference>
<dbReference type="PANTHER" id="PTHR24341">
    <property type="entry name" value="HOMEOBOX PROTEIN ENGRAILED"/>
    <property type="match status" value="1"/>
</dbReference>
<evidence type="ECO:0000259" key="7">
    <source>
        <dbReference type="PROSITE" id="PS50071"/>
    </source>
</evidence>
<comment type="subcellular location">
    <subcellularLocation>
        <location evidence="1 4 5">Nucleus</location>
    </subcellularLocation>
</comment>
<feature type="domain" description="Homeobox" evidence="7">
    <location>
        <begin position="1"/>
        <end position="23"/>
    </location>
</feature>
<feature type="DNA-binding region" description="Homeobox" evidence="4">
    <location>
        <begin position="3"/>
        <end position="24"/>
    </location>
</feature>
<dbReference type="PROSITE" id="PS50071">
    <property type="entry name" value="HOMEOBOX_2"/>
    <property type="match status" value="1"/>
</dbReference>
<dbReference type="SUPFAM" id="SSF46689">
    <property type="entry name" value="Homeodomain-like"/>
    <property type="match status" value="1"/>
</dbReference>
<evidence type="ECO:0000256" key="6">
    <source>
        <dbReference type="SAM" id="MobiDB-lite"/>
    </source>
</evidence>
<protein>
    <recommendedName>
        <fullName evidence="7">Homeobox domain-containing protein</fullName>
    </recommendedName>
</protein>
<dbReference type="EMBL" id="CATNWA010017640">
    <property type="protein sequence ID" value="CAI9602074.1"/>
    <property type="molecule type" value="Genomic_DNA"/>
</dbReference>
<dbReference type="CDD" id="cd00086">
    <property type="entry name" value="homeodomain"/>
    <property type="match status" value="1"/>
</dbReference>
<comment type="caution">
    <text evidence="8">The sequence shown here is derived from an EMBL/GenBank/DDBJ whole genome shotgun (WGS) entry which is preliminary data.</text>
</comment>
<keyword evidence="4 5" id="KW-0238">DNA-binding</keyword>
<feature type="region of interest" description="Disordered" evidence="6">
    <location>
        <begin position="41"/>
        <end position="63"/>
    </location>
</feature>
<organism evidence="8 9">
    <name type="scientific">Staurois parvus</name>
    <dbReference type="NCBI Taxonomy" id="386267"/>
    <lineage>
        <taxon>Eukaryota</taxon>
        <taxon>Metazoa</taxon>
        <taxon>Chordata</taxon>
        <taxon>Craniata</taxon>
        <taxon>Vertebrata</taxon>
        <taxon>Euteleostomi</taxon>
        <taxon>Amphibia</taxon>
        <taxon>Batrachia</taxon>
        <taxon>Anura</taxon>
        <taxon>Neobatrachia</taxon>
        <taxon>Ranoidea</taxon>
        <taxon>Ranidae</taxon>
        <taxon>Staurois</taxon>
    </lineage>
</organism>
<keyword evidence="9" id="KW-1185">Reference proteome</keyword>
<evidence type="ECO:0000256" key="3">
    <source>
        <dbReference type="ARBA" id="ARBA00023242"/>
    </source>
</evidence>
<sequence>EILNEKSQIKIWFQNKRAKIKKASGLKNGLALHLIWPRDCTNTPPPRCRTRRRATDPPTPTPI</sequence>
<accession>A0ABN9FZH4</accession>
<feature type="non-terminal residue" evidence="8">
    <location>
        <position position="1"/>
    </location>
</feature>
<evidence type="ECO:0000256" key="4">
    <source>
        <dbReference type="PROSITE-ProRule" id="PRU00108"/>
    </source>
</evidence>
<dbReference type="Proteomes" id="UP001162483">
    <property type="component" value="Unassembled WGS sequence"/>
</dbReference>
<reference evidence="8" key="1">
    <citation type="submission" date="2023-05" db="EMBL/GenBank/DDBJ databases">
        <authorList>
            <person name="Stuckert A."/>
        </authorList>
    </citation>
    <scope>NUCLEOTIDE SEQUENCE</scope>
</reference>
<keyword evidence="2" id="KW-0217">Developmental protein</keyword>
<evidence type="ECO:0000256" key="2">
    <source>
        <dbReference type="ARBA" id="ARBA00022473"/>
    </source>
</evidence>
<name>A0ABN9FZH4_9NEOB</name>
<evidence type="ECO:0000256" key="5">
    <source>
        <dbReference type="RuleBase" id="RU000682"/>
    </source>
</evidence>
<evidence type="ECO:0000313" key="8">
    <source>
        <dbReference type="EMBL" id="CAI9602074.1"/>
    </source>
</evidence>
<gene>
    <name evidence="8" type="ORF">SPARVUS_LOCUS13067491</name>
</gene>
<proteinExistence type="predicted"/>
<keyword evidence="4 5" id="KW-0371">Homeobox</keyword>
<keyword evidence="3 4" id="KW-0539">Nucleus</keyword>
<evidence type="ECO:0000256" key="1">
    <source>
        <dbReference type="ARBA" id="ARBA00004123"/>
    </source>
</evidence>
<dbReference type="InterPro" id="IPR050720">
    <property type="entry name" value="Engrailed_Homeobox_TFs"/>
</dbReference>
<dbReference type="Gene3D" id="1.10.10.60">
    <property type="entry name" value="Homeodomain-like"/>
    <property type="match status" value="1"/>
</dbReference>
<dbReference type="InterPro" id="IPR009057">
    <property type="entry name" value="Homeodomain-like_sf"/>
</dbReference>
<dbReference type="Pfam" id="PF00046">
    <property type="entry name" value="Homeodomain"/>
    <property type="match status" value="1"/>
</dbReference>
<evidence type="ECO:0000313" key="9">
    <source>
        <dbReference type="Proteomes" id="UP001162483"/>
    </source>
</evidence>